<dbReference type="EMBL" id="JAPCID010000012">
    <property type="protein sequence ID" value="MDA0138001.1"/>
    <property type="molecule type" value="Genomic_DNA"/>
</dbReference>
<dbReference type="SUPFAM" id="SSF55729">
    <property type="entry name" value="Acyl-CoA N-acyltransferases (Nat)"/>
    <property type="match status" value="1"/>
</dbReference>
<protein>
    <submittedName>
        <fullName evidence="2">GNAT family N-acetyltransferase</fullName>
    </submittedName>
</protein>
<dbReference type="Proteomes" id="UP001147700">
    <property type="component" value="Unassembled WGS sequence"/>
</dbReference>
<evidence type="ECO:0000313" key="3">
    <source>
        <dbReference type="Proteomes" id="UP001147700"/>
    </source>
</evidence>
<dbReference type="PANTHER" id="PTHR43441:SF10">
    <property type="entry name" value="ACETYLTRANSFERASE"/>
    <property type="match status" value="1"/>
</dbReference>
<dbReference type="InterPro" id="IPR016181">
    <property type="entry name" value="Acyl_CoA_acyltransferase"/>
</dbReference>
<dbReference type="PANTHER" id="PTHR43441">
    <property type="entry name" value="RIBOSOMAL-PROTEIN-SERINE ACETYLTRANSFERASE"/>
    <property type="match status" value="1"/>
</dbReference>
<comment type="caution">
    <text evidence="2">The sequence shown here is derived from an EMBL/GenBank/DDBJ whole genome shotgun (WGS) entry which is preliminary data.</text>
</comment>
<gene>
    <name evidence="2" type="ORF">OJ962_10850</name>
</gene>
<dbReference type="Gene3D" id="3.40.630.30">
    <property type="match status" value="1"/>
</dbReference>
<dbReference type="RefSeq" id="WP_202952896.1">
    <property type="nucleotide sequence ID" value="NZ_JAPCID010000012.1"/>
</dbReference>
<dbReference type="PROSITE" id="PS51186">
    <property type="entry name" value="GNAT"/>
    <property type="match status" value="1"/>
</dbReference>
<dbReference type="Pfam" id="PF13302">
    <property type="entry name" value="Acetyltransf_3"/>
    <property type="match status" value="1"/>
</dbReference>
<name>A0ABT4RHH1_9ACTN</name>
<reference evidence="2" key="1">
    <citation type="submission" date="2022-10" db="EMBL/GenBank/DDBJ databases">
        <title>The WGS of Solirubrobacter sp. CPCC 204708.</title>
        <authorList>
            <person name="Jiang Z."/>
        </authorList>
    </citation>
    <scope>NUCLEOTIDE SEQUENCE</scope>
    <source>
        <strain evidence="2">CPCC 204708</strain>
    </source>
</reference>
<dbReference type="InterPro" id="IPR051908">
    <property type="entry name" value="Ribosomal_N-acetyltransferase"/>
</dbReference>
<evidence type="ECO:0000313" key="2">
    <source>
        <dbReference type="EMBL" id="MDA0138001.1"/>
    </source>
</evidence>
<sequence>MCALPWPSPPLSDGVVTLRPWQPDDIPAMLVAFHDPVFQRFSDWAPLTDAAAREHFSDLERARLRGEVLDLAIVDPAVLGGVSLHGVAGERGRIGYWLAPDARGRGVATRAVRLLVRWAFDAVGLTRLELTCGPDNVASHCVAERCGFRREALLRAHQPFKGGMRDSVVYGLQNTRL</sequence>
<dbReference type="InterPro" id="IPR000182">
    <property type="entry name" value="GNAT_dom"/>
</dbReference>
<accession>A0ABT4RHH1</accession>
<feature type="domain" description="N-acetyltransferase" evidence="1">
    <location>
        <begin position="16"/>
        <end position="175"/>
    </location>
</feature>
<proteinExistence type="predicted"/>
<evidence type="ECO:0000259" key="1">
    <source>
        <dbReference type="PROSITE" id="PS51186"/>
    </source>
</evidence>
<organism evidence="2 3">
    <name type="scientific">Solirubrobacter deserti</name>
    <dbReference type="NCBI Taxonomy" id="2282478"/>
    <lineage>
        <taxon>Bacteria</taxon>
        <taxon>Bacillati</taxon>
        <taxon>Actinomycetota</taxon>
        <taxon>Thermoleophilia</taxon>
        <taxon>Solirubrobacterales</taxon>
        <taxon>Solirubrobacteraceae</taxon>
        <taxon>Solirubrobacter</taxon>
    </lineage>
</organism>
<keyword evidence="3" id="KW-1185">Reference proteome</keyword>
<dbReference type="CDD" id="cd04301">
    <property type="entry name" value="NAT_SF"/>
    <property type="match status" value="1"/>
</dbReference>